<evidence type="ECO:0000313" key="1">
    <source>
        <dbReference type="EMBL" id="VEL25159.1"/>
    </source>
</evidence>
<sequence>MSDLADRKDEGSSLQQSCRRDLRSTAATSFLCDFGRQCASDSGARHMLALVMYTCASQSTVLESSRIENCIGLLINGTHGLLTFLQKDLLDPCTRSPHLNLALSLTCEAKLGFEGKKLINLTDIT</sequence>
<comment type="caution">
    <text evidence="1">The sequence shown here is derived from an EMBL/GenBank/DDBJ whole genome shotgun (WGS) entry which is preliminary data.</text>
</comment>
<organism evidence="1 2">
    <name type="scientific">Protopolystoma xenopodis</name>
    <dbReference type="NCBI Taxonomy" id="117903"/>
    <lineage>
        <taxon>Eukaryota</taxon>
        <taxon>Metazoa</taxon>
        <taxon>Spiralia</taxon>
        <taxon>Lophotrochozoa</taxon>
        <taxon>Platyhelminthes</taxon>
        <taxon>Monogenea</taxon>
        <taxon>Polyopisthocotylea</taxon>
        <taxon>Polystomatidea</taxon>
        <taxon>Polystomatidae</taxon>
        <taxon>Protopolystoma</taxon>
    </lineage>
</organism>
<reference evidence="1" key="1">
    <citation type="submission" date="2018-11" db="EMBL/GenBank/DDBJ databases">
        <authorList>
            <consortium name="Pathogen Informatics"/>
        </authorList>
    </citation>
    <scope>NUCLEOTIDE SEQUENCE</scope>
</reference>
<proteinExistence type="predicted"/>
<name>A0A3S5AJ92_9PLAT</name>
<keyword evidence="2" id="KW-1185">Reference proteome</keyword>
<protein>
    <submittedName>
        <fullName evidence="1">Uncharacterized protein</fullName>
    </submittedName>
</protein>
<dbReference type="Proteomes" id="UP000784294">
    <property type="component" value="Unassembled WGS sequence"/>
</dbReference>
<accession>A0A3S5AJ92</accession>
<evidence type="ECO:0000313" key="2">
    <source>
        <dbReference type="Proteomes" id="UP000784294"/>
    </source>
</evidence>
<dbReference type="EMBL" id="CAAALY010072029">
    <property type="protein sequence ID" value="VEL25159.1"/>
    <property type="molecule type" value="Genomic_DNA"/>
</dbReference>
<gene>
    <name evidence="1" type="ORF">PXEA_LOCUS18599</name>
</gene>
<dbReference type="AlphaFoldDB" id="A0A3S5AJ92"/>